<sequence length="54" mass="6280">MKTTSKHLLPRVGSCLVLGGFLVTLFGFALSGFSPERYMYHERNWYDVVDFYTE</sequence>
<dbReference type="RefSeq" id="WP_175580108.1">
    <property type="nucleotide sequence ID" value="NZ_BJCC01000024.1"/>
</dbReference>
<gene>
    <name evidence="2" type="ORF">NRIC_28060</name>
</gene>
<dbReference type="EMBL" id="BJCC01000024">
    <property type="protein sequence ID" value="GCF94915.1"/>
    <property type="molecule type" value="Genomic_DNA"/>
</dbReference>
<keyword evidence="1" id="KW-0472">Membrane</keyword>
<organism evidence="2 3">
    <name type="scientific">Enterococcus florum</name>
    <dbReference type="NCBI Taxonomy" id="2480627"/>
    <lineage>
        <taxon>Bacteria</taxon>
        <taxon>Bacillati</taxon>
        <taxon>Bacillota</taxon>
        <taxon>Bacilli</taxon>
        <taxon>Lactobacillales</taxon>
        <taxon>Enterococcaceae</taxon>
        <taxon>Enterococcus</taxon>
    </lineage>
</organism>
<dbReference type="AlphaFoldDB" id="A0A4P5P9Y4"/>
<comment type="caution">
    <text evidence="2">The sequence shown here is derived from an EMBL/GenBank/DDBJ whole genome shotgun (WGS) entry which is preliminary data.</text>
</comment>
<keyword evidence="1" id="KW-0812">Transmembrane</keyword>
<evidence type="ECO:0000256" key="1">
    <source>
        <dbReference type="SAM" id="Phobius"/>
    </source>
</evidence>
<dbReference type="Proteomes" id="UP000290567">
    <property type="component" value="Unassembled WGS sequence"/>
</dbReference>
<proteinExistence type="predicted"/>
<reference evidence="3" key="1">
    <citation type="submission" date="2019-02" db="EMBL/GenBank/DDBJ databases">
        <title>Draft genome sequence of Enterococcus sp. Gos25-1.</title>
        <authorList>
            <person name="Tanaka N."/>
            <person name="Shiwa Y."/>
            <person name="Fujita N."/>
        </authorList>
    </citation>
    <scope>NUCLEOTIDE SEQUENCE [LARGE SCALE GENOMIC DNA]</scope>
    <source>
        <strain evidence="3">Gos25-1</strain>
    </source>
</reference>
<evidence type="ECO:0000313" key="3">
    <source>
        <dbReference type="Proteomes" id="UP000290567"/>
    </source>
</evidence>
<feature type="transmembrane region" description="Helical" evidence="1">
    <location>
        <begin position="12"/>
        <end position="33"/>
    </location>
</feature>
<keyword evidence="3" id="KW-1185">Reference proteome</keyword>
<keyword evidence="1" id="KW-1133">Transmembrane helix</keyword>
<protein>
    <submittedName>
        <fullName evidence="2">Uncharacterized protein</fullName>
    </submittedName>
</protein>
<evidence type="ECO:0000313" key="2">
    <source>
        <dbReference type="EMBL" id="GCF94915.1"/>
    </source>
</evidence>
<name>A0A4P5P9Y4_9ENTE</name>
<accession>A0A4P5P9Y4</accession>